<dbReference type="Proteomes" id="UP001153714">
    <property type="component" value="Chromosome 9"/>
</dbReference>
<name>A0A9P0G036_9NEOP</name>
<evidence type="ECO:0000313" key="2">
    <source>
        <dbReference type="EMBL" id="CAH0767291.1"/>
    </source>
</evidence>
<feature type="coiled-coil region" evidence="1">
    <location>
        <begin position="138"/>
        <end position="199"/>
    </location>
</feature>
<protein>
    <submittedName>
        <fullName evidence="2">Uncharacterized protein</fullName>
    </submittedName>
</protein>
<reference evidence="2" key="2">
    <citation type="submission" date="2022-10" db="EMBL/GenBank/DDBJ databases">
        <authorList>
            <consortium name="ENA_rothamsted_submissions"/>
            <consortium name="culmorum"/>
            <person name="King R."/>
        </authorList>
    </citation>
    <scope>NUCLEOTIDE SEQUENCE</scope>
</reference>
<evidence type="ECO:0000256" key="1">
    <source>
        <dbReference type="SAM" id="Coils"/>
    </source>
</evidence>
<keyword evidence="3" id="KW-1185">Reference proteome</keyword>
<accession>A0A9P0G036</accession>
<dbReference type="OrthoDB" id="274828at2759"/>
<gene>
    <name evidence="2" type="ORF">DIATSA_LOCUS14041</name>
</gene>
<organism evidence="2 3">
    <name type="scientific">Diatraea saccharalis</name>
    <name type="common">sugarcane borer</name>
    <dbReference type="NCBI Taxonomy" id="40085"/>
    <lineage>
        <taxon>Eukaryota</taxon>
        <taxon>Metazoa</taxon>
        <taxon>Ecdysozoa</taxon>
        <taxon>Arthropoda</taxon>
        <taxon>Hexapoda</taxon>
        <taxon>Insecta</taxon>
        <taxon>Pterygota</taxon>
        <taxon>Neoptera</taxon>
        <taxon>Endopterygota</taxon>
        <taxon>Lepidoptera</taxon>
        <taxon>Glossata</taxon>
        <taxon>Ditrysia</taxon>
        <taxon>Pyraloidea</taxon>
        <taxon>Crambidae</taxon>
        <taxon>Crambinae</taxon>
        <taxon>Diatraea</taxon>
    </lineage>
</organism>
<proteinExistence type="predicted"/>
<dbReference type="AlphaFoldDB" id="A0A9P0G036"/>
<reference evidence="2" key="1">
    <citation type="submission" date="2021-12" db="EMBL/GenBank/DDBJ databases">
        <authorList>
            <person name="King R."/>
        </authorList>
    </citation>
    <scope>NUCLEOTIDE SEQUENCE</scope>
</reference>
<dbReference type="EMBL" id="OU893340">
    <property type="protein sequence ID" value="CAH0767291.1"/>
    <property type="molecule type" value="Genomic_DNA"/>
</dbReference>
<sequence>MYNSVGQEIIEEYTEEEDKIWREKHRENMKHYKEQSKDNNKFQDNITDEELWNKLEELELKEELEGELEKNNSTDINMDNSPKSVINNNLLPYTWNAKQENNNFDNSSEDFKLGVNNESSDKSLNKEMSATLTKLDLLQQVLERQNKLGERLEQIKDREKSIKITEHNLISKLDEMEQIEELEDEMDRLDDIIQNEGGEYVEHSFEKVPAQQIKRSVIFADENDSETLEITFKHSEIPPSSEPYNPEDGIQKPSDVYVAFKSLLSEEKPSILKKSKKYHDLKQPIILDTQEKESNNDVDDNGNVIVIKDVIERVDANVKRESCLGAKPTSLFKKKRMQNKS</sequence>
<keyword evidence="1" id="KW-0175">Coiled coil</keyword>
<evidence type="ECO:0000313" key="3">
    <source>
        <dbReference type="Proteomes" id="UP001153714"/>
    </source>
</evidence>